<dbReference type="InterPro" id="IPR022085">
    <property type="entry name" value="OpdG"/>
</dbReference>
<reference evidence="1" key="1">
    <citation type="submission" date="2022-10" db="EMBL/GenBank/DDBJ databases">
        <title>Fusarium specimens isolated from Avocado Roots.</title>
        <authorList>
            <person name="Stajich J."/>
            <person name="Roper C."/>
            <person name="Heimlech-Rivalta G."/>
        </authorList>
    </citation>
    <scope>NUCLEOTIDE SEQUENCE</scope>
    <source>
        <strain evidence="1">CF00143</strain>
    </source>
</reference>
<dbReference type="PANTHER" id="PTHR38797">
    <property type="entry name" value="NUCLEAR PORE COMPLEX PROTEIN NUP85-RELATED"/>
    <property type="match status" value="1"/>
</dbReference>
<dbReference type="AlphaFoldDB" id="A0A9W8PMH7"/>
<accession>A0A9W8PMH7</accession>
<evidence type="ECO:0000313" key="2">
    <source>
        <dbReference type="Proteomes" id="UP001152130"/>
    </source>
</evidence>
<name>A0A9W8PMH7_9HYPO</name>
<dbReference type="Proteomes" id="UP001152130">
    <property type="component" value="Unassembled WGS sequence"/>
</dbReference>
<gene>
    <name evidence="1" type="ORF">NW766_007118</name>
</gene>
<dbReference type="OrthoDB" id="5392447at2759"/>
<keyword evidence="2" id="KW-1185">Reference proteome</keyword>
<organism evidence="1 2">
    <name type="scientific">Fusarium irregulare</name>
    <dbReference type="NCBI Taxonomy" id="2494466"/>
    <lineage>
        <taxon>Eukaryota</taxon>
        <taxon>Fungi</taxon>
        <taxon>Dikarya</taxon>
        <taxon>Ascomycota</taxon>
        <taxon>Pezizomycotina</taxon>
        <taxon>Sordariomycetes</taxon>
        <taxon>Hypocreomycetidae</taxon>
        <taxon>Hypocreales</taxon>
        <taxon>Nectriaceae</taxon>
        <taxon>Fusarium</taxon>
        <taxon>Fusarium incarnatum-equiseti species complex</taxon>
    </lineage>
</organism>
<dbReference type="PANTHER" id="PTHR38797:SF4">
    <property type="entry name" value="NUCLEAR PORE COMPLEX PROTEIN NUP85"/>
    <property type="match status" value="1"/>
</dbReference>
<evidence type="ECO:0000313" key="1">
    <source>
        <dbReference type="EMBL" id="KAJ4011818.1"/>
    </source>
</evidence>
<sequence length="331" mass="38778">MVDTDYYSLIEDANGVPPAWFDEQRNRCKSKHDMLLGCLYKEIDLLKSFHDGELGCDETAYAITRPICESPVPKLGTYEDEIIALCHLWRLYKDALIEWPSARTRDLIKLGVAISKVPGKIHNGEATDDDYQPMTWGNLPYFHMVWTDAHWMFPDDILERKKGVSAMRRARYVYIKQQNVEAQLVMAGILAWGTACRAIIYALEREDGEGEDHGQKKEDESEPAEMEVKEKGLLDEKDFEIPAAACWIEHAGERLYSRLVEDEPRKEPRDWELWDGMRQHQFSQSLDRWAYWMDRFRLAARECSDEYTRERARVSAERMERIKRDAIMTRD</sequence>
<proteinExistence type="predicted"/>
<dbReference type="Pfam" id="PF12311">
    <property type="entry name" value="DUF3632"/>
    <property type="match status" value="1"/>
</dbReference>
<dbReference type="EMBL" id="JAPDHF010000010">
    <property type="protein sequence ID" value="KAJ4011818.1"/>
    <property type="molecule type" value="Genomic_DNA"/>
</dbReference>
<comment type="caution">
    <text evidence="1">The sequence shown here is derived from an EMBL/GenBank/DDBJ whole genome shotgun (WGS) entry which is preliminary data.</text>
</comment>
<dbReference type="InterPro" id="IPR053204">
    <property type="entry name" value="Oxopyrrolidines_Biosynth-assoc"/>
</dbReference>
<protein>
    <submittedName>
        <fullName evidence="1">Uncharacterized protein</fullName>
    </submittedName>
</protein>